<accession>A0A7I9VM35</accession>
<name>A0A7I9VM35_9BACT</name>
<keyword evidence="2" id="KW-1185">Reference proteome</keyword>
<organism evidence="1 2">
    <name type="scientific">Anaeromyxobacter diazotrophicus</name>
    <dbReference type="NCBI Taxonomy" id="2590199"/>
    <lineage>
        <taxon>Bacteria</taxon>
        <taxon>Pseudomonadati</taxon>
        <taxon>Myxococcota</taxon>
        <taxon>Myxococcia</taxon>
        <taxon>Myxococcales</taxon>
        <taxon>Cystobacterineae</taxon>
        <taxon>Anaeromyxobacteraceae</taxon>
        <taxon>Anaeromyxobacter</taxon>
    </lineage>
</organism>
<gene>
    <name evidence="1" type="ORF">AMYX_22140</name>
</gene>
<evidence type="ECO:0000313" key="2">
    <source>
        <dbReference type="Proteomes" id="UP000503640"/>
    </source>
</evidence>
<proteinExistence type="predicted"/>
<protein>
    <submittedName>
        <fullName evidence="1">Uncharacterized protein</fullName>
    </submittedName>
</protein>
<dbReference type="AlphaFoldDB" id="A0A7I9VM35"/>
<dbReference type="EMBL" id="BJTG01000004">
    <property type="protein sequence ID" value="GEJ57473.1"/>
    <property type="molecule type" value="Genomic_DNA"/>
</dbReference>
<evidence type="ECO:0000313" key="1">
    <source>
        <dbReference type="EMBL" id="GEJ57473.1"/>
    </source>
</evidence>
<reference evidence="2" key="1">
    <citation type="journal article" date="2020" name="Appl. Environ. Microbiol.">
        <title>Diazotrophic Anaeromyxobacter Isolates from Soils.</title>
        <authorList>
            <person name="Masuda Y."/>
            <person name="Yamanaka H."/>
            <person name="Xu Z.X."/>
            <person name="Shiratori Y."/>
            <person name="Aono T."/>
            <person name="Amachi S."/>
            <person name="Senoo K."/>
            <person name="Itoh H."/>
        </authorList>
    </citation>
    <scope>NUCLEOTIDE SEQUENCE [LARGE SCALE GENOMIC DNA]</scope>
    <source>
        <strain evidence="2">R267</strain>
    </source>
</reference>
<sequence length="52" mass="5822">MLVQGAITGRDVLLHSLTILRLWGPGCYVRCLRAVVSRRPCTFLDVISTHAR</sequence>
<dbReference type="RefSeq" id="WP_176064485.1">
    <property type="nucleotide sequence ID" value="NZ_BJTG01000004.1"/>
</dbReference>
<dbReference type="Proteomes" id="UP000503640">
    <property type="component" value="Unassembled WGS sequence"/>
</dbReference>
<comment type="caution">
    <text evidence="1">The sequence shown here is derived from an EMBL/GenBank/DDBJ whole genome shotgun (WGS) entry which is preliminary data.</text>
</comment>